<proteinExistence type="predicted"/>
<dbReference type="GO" id="GO:0008081">
    <property type="term" value="F:phosphoric diester hydrolase activity"/>
    <property type="evidence" value="ECO:0007669"/>
    <property type="project" value="UniProtKB-ARBA"/>
</dbReference>
<dbReference type="RefSeq" id="WP_094290673.1">
    <property type="nucleotide sequence ID" value="NZ_NOIG01000010.1"/>
</dbReference>
<dbReference type="PANTHER" id="PTHR45228">
    <property type="entry name" value="CYCLIC DI-GMP PHOSPHODIESTERASE TM_0186-RELATED"/>
    <property type="match status" value="1"/>
</dbReference>
<dbReference type="PANTHER" id="PTHR45228:SF4">
    <property type="entry name" value="LIPOPROTEIN"/>
    <property type="match status" value="1"/>
</dbReference>
<evidence type="ECO:0000259" key="1">
    <source>
        <dbReference type="PROSITE" id="PS51832"/>
    </source>
</evidence>
<name>A0A235EJQ9_9BURK</name>
<evidence type="ECO:0000313" key="2">
    <source>
        <dbReference type="EMBL" id="OYD49259.1"/>
    </source>
</evidence>
<dbReference type="EMBL" id="NOIG01000010">
    <property type="protein sequence ID" value="OYD49259.1"/>
    <property type="molecule type" value="Genomic_DNA"/>
</dbReference>
<evidence type="ECO:0000313" key="3">
    <source>
        <dbReference type="Proteomes" id="UP000215441"/>
    </source>
</evidence>
<dbReference type="Pfam" id="PF13487">
    <property type="entry name" value="HD_5"/>
    <property type="match status" value="1"/>
</dbReference>
<reference evidence="2 3" key="1">
    <citation type="submission" date="2017-07" db="EMBL/GenBank/DDBJ databases">
        <title>Acidovorax KNDSW TSA 6 genome sequence and assembly.</title>
        <authorList>
            <person name="Mayilraj S."/>
        </authorList>
    </citation>
    <scope>NUCLEOTIDE SEQUENCE [LARGE SCALE GENOMIC DNA]</scope>
    <source>
        <strain evidence="2 3">KNDSW-TSA6</strain>
    </source>
</reference>
<protein>
    <submittedName>
        <fullName evidence="2">Phosphohydrolase</fullName>
    </submittedName>
</protein>
<keyword evidence="2" id="KW-0378">Hydrolase</keyword>
<dbReference type="OrthoDB" id="9780948at2"/>
<dbReference type="InterPro" id="IPR037522">
    <property type="entry name" value="HD_GYP_dom"/>
</dbReference>
<keyword evidence="3" id="KW-1185">Reference proteome</keyword>
<dbReference type="Proteomes" id="UP000215441">
    <property type="component" value="Unassembled WGS sequence"/>
</dbReference>
<accession>A0A235EJQ9</accession>
<sequence>MTDPLDSADIDTADSPHYLRALTDMADRRTVVADAAIYTDNGIKLVEKGARIDSRLYDRLVQHKLREPIDRHLSIENPVDVPALLAAGQALIAEEALPNMLAEALGPSAARLLAPLRSLPLPAPMACKLTVMRDQRPELFEHSLQMMTVAMFLGIKSGLAERDCGTLAAAALLHDLGVLHMDPAWSDPDHKVVGVQRKHLVAHPITAMLMIRDTKVYARAAEVAVLEHHERMDGSGYPRGLAGADITPMGRILLLAEVVTAFYEKYEDMPAQRLSLVLRLNHRKFPSALVAHILPLLQEEVARESALMPLGNDAPRQIDLLAEAFTYWDQLKAALPPGAAKVPADSAFAFTDSRLLALQKALIEAGSHPRHQGELLAQLQGDAIGMAEVALVGREALWQLQSILNASHRRWPQLSDRTTPMDAAVADWCDWALRRL</sequence>
<dbReference type="CDD" id="cd00077">
    <property type="entry name" value="HDc"/>
    <property type="match status" value="1"/>
</dbReference>
<organism evidence="2 3">
    <name type="scientific">Acidovorax kalamii</name>
    <dbReference type="NCBI Taxonomy" id="2004485"/>
    <lineage>
        <taxon>Bacteria</taxon>
        <taxon>Pseudomonadati</taxon>
        <taxon>Pseudomonadota</taxon>
        <taxon>Betaproteobacteria</taxon>
        <taxon>Burkholderiales</taxon>
        <taxon>Comamonadaceae</taxon>
        <taxon>Acidovorax</taxon>
    </lineage>
</organism>
<dbReference type="AlphaFoldDB" id="A0A235EJQ9"/>
<dbReference type="Gene3D" id="1.10.3210.10">
    <property type="entry name" value="Hypothetical protein af1432"/>
    <property type="match status" value="1"/>
</dbReference>
<gene>
    <name evidence="2" type="ORF">CBY09_16525</name>
</gene>
<comment type="caution">
    <text evidence="2">The sequence shown here is derived from an EMBL/GenBank/DDBJ whole genome shotgun (WGS) entry which is preliminary data.</text>
</comment>
<feature type="domain" description="HD-GYP" evidence="1">
    <location>
        <begin position="117"/>
        <end position="313"/>
    </location>
</feature>
<dbReference type="SUPFAM" id="SSF109604">
    <property type="entry name" value="HD-domain/PDEase-like"/>
    <property type="match status" value="1"/>
</dbReference>
<dbReference type="InterPro" id="IPR052020">
    <property type="entry name" value="Cyclic_di-GMP/3'3'-cGAMP_PDE"/>
</dbReference>
<dbReference type="PROSITE" id="PS51832">
    <property type="entry name" value="HD_GYP"/>
    <property type="match status" value="1"/>
</dbReference>
<dbReference type="InterPro" id="IPR003607">
    <property type="entry name" value="HD/PDEase_dom"/>
</dbReference>